<sequence length="182" mass="20232">MLEGWDAGAVWALTRRFIGEAMSSFIANYPMMYHDHFSGYEPFVASLIAGCAVYSSIFVCFPLSGAQINPVVTIAVVITRRMSIIYVPLYWSAQVFGALCALQIGRSLSPFVANRTELGMAMPKPGVTLLDELRLHSFHPANRFNAFTLLVSVFLMIETIAVSPFPRCSEPKREVGLYKELL</sequence>
<dbReference type="InterPro" id="IPR034294">
    <property type="entry name" value="Aquaporin_transptr"/>
</dbReference>
<keyword evidence="5 7" id="KW-0472">Membrane</keyword>
<dbReference type="PANTHER" id="PTHR19139">
    <property type="entry name" value="AQUAPORIN TRANSPORTER"/>
    <property type="match status" value="1"/>
</dbReference>
<evidence type="ECO:0000256" key="5">
    <source>
        <dbReference type="ARBA" id="ARBA00023136"/>
    </source>
</evidence>
<evidence type="ECO:0000256" key="7">
    <source>
        <dbReference type="SAM" id="Phobius"/>
    </source>
</evidence>
<feature type="transmembrane region" description="Helical" evidence="7">
    <location>
        <begin position="84"/>
        <end position="104"/>
    </location>
</feature>
<keyword evidence="9" id="KW-1185">Reference proteome</keyword>
<comment type="subcellular location">
    <subcellularLocation>
        <location evidence="1">Membrane</location>
        <topology evidence="1">Multi-pass membrane protein</topology>
    </subcellularLocation>
</comment>
<accession>A0A3P7M0N6</accession>
<evidence type="ECO:0000256" key="4">
    <source>
        <dbReference type="ARBA" id="ARBA00022989"/>
    </source>
</evidence>
<organism evidence="8 9">
    <name type="scientific">Dibothriocephalus latus</name>
    <name type="common">Fish tapeworm</name>
    <name type="synonym">Diphyllobothrium latum</name>
    <dbReference type="NCBI Taxonomy" id="60516"/>
    <lineage>
        <taxon>Eukaryota</taxon>
        <taxon>Metazoa</taxon>
        <taxon>Spiralia</taxon>
        <taxon>Lophotrochozoa</taxon>
        <taxon>Platyhelminthes</taxon>
        <taxon>Cestoda</taxon>
        <taxon>Eucestoda</taxon>
        <taxon>Diphyllobothriidea</taxon>
        <taxon>Diphyllobothriidae</taxon>
        <taxon>Dibothriocephalus</taxon>
    </lineage>
</organism>
<dbReference type="InterPro" id="IPR000425">
    <property type="entry name" value="MIP"/>
</dbReference>
<dbReference type="Proteomes" id="UP000281553">
    <property type="component" value="Unassembled WGS sequence"/>
</dbReference>
<dbReference type="PRINTS" id="PR00783">
    <property type="entry name" value="MINTRINSICP"/>
</dbReference>
<comment type="similarity">
    <text evidence="2 6">Belongs to the MIP/aquaporin (TC 1.A.8) family.</text>
</comment>
<evidence type="ECO:0000256" key="1">
    <source>
        <dbReference type="ARBA" id="ARBA00004141"/>
    </source>
</evidence>
<evidence type="ECO:0000313" key="9">
    <source>
        <dbReference type="Proteomes" id="UP000281553"/>
    </source>
</evidence>
<evidence type="ECO:0008006" key="10">
    <source>
        <dbReference type="Google" id="ProtNLM"/>
    </source>
</evidence>
<evidence type="ECO:0000313" key="8">
    <source>
        <dbReference type="EMBL" id="VDN15918.1"/>
    </source>
</evidence>
<gene>
    <name evidence="8" type="ORF">DILT_LOCUS11749</name>
</gene>
<dbReference type="Gene3D" id="1.20.1080.10">
    <property type="entry name" value="Glycerol uptake facilitator protein"/>
    <property type="match status" value="1"/>
</dbReference>
<feature type="transmembrane region" description="Helical" evidence="7">
    <location>
        <begin position="144"/>
        <end position="163"/>
    </location>
</feature>
<proteinExistence type="inferred from homology"/>
<reference evidence="8 9" key="1">
    <citation type="submission" date="2018-11" db="EMBL/GenBank/DDBJ databases">
        <authorList>
            <consortium name="Pathogen Informatics"/>
        </authorList>
    </citation>
    <scope>NUCLEOTIDE SEQUENCE [LARGE SCALE GENOMIC DNA]</scope>
</reference>
<evidence type="ECO:0000256" key="2">
    <source>
        <dbReference type="ARBA" id="ARBA00006175"/>
    </source>
</evidence>
<keyword evidence="4 7" id="KW-1133">Transmembrane helix</keyword>
<dbReference type="OrthoDB" id="6255757at2759"/>
<dbReference type="EMBL" id="UYRU01064069">
    <property type="protein sequence ID" value="VDN15918.1"/>
    <property type="molecule type" value="Genomic_DNA"/>
</dbReference>
<dbReference type="GO" id="GO:0005886">
    <property type="term" value="C:plasma membrane"/>
    <property type="evidence" value="ECO:0007669"/>
    <property type="project" value="TreeGrafter"/>
</dbReference>
<keyword evidence="3 6" id="KW-0812">Transmembrane</keyword>
<dbReference type="GO" id="GO:0015250">
    <property type="term" value="F:water channel activity"/>
    <property type="evidence" value="ECO:0007669"/>
    <property type="project" value="TreeGrafter"/>
</dbReference>
<keyword evidence="6" id="KW-0813">Transport</keyword>
<dbReference type="SUPFAM" id="SSF81338">
    <property type="entry name" value="Aquaporin-like"/>
    <property type="match status" value="1"/>
</dbReference>
<name>A0A3P7M0N6_DIBLA</name>
<dbReference type="AlphaFoldDB" id="A0A3P7M0N6"/>
<evidence type="ECO:0000256" key="3">
    <source>
        <dbReference type="ARBA" id="ARBA00022692"/>
    </source>
</evidence>
<dbReference type="PANTHER" id="PTHR19139:SF199">
    <property type="entry name" value="MIP17260P"/>
    <property type="match status" value="1"/>
</dbReference>
<evidence type="ECO:0000256" key="6">
    <source>
        <dbReference type="RuleBase" id="RU000477"/>
    </source>
</evidence>
<dbReference type="Pfam" id="PF00230">
    <property type="entry name" value="MIP"/>
    <property type="match status" value="1"/>
</dbReference>
<feature type="transmembrane region" description="Helical" evidence="7">
    <location>
        <begin position="43"/>
        <end position="63"/>
    </location>
</feature>
<protein>
    <recommendedName>
        <fullName evidence="10">Aquaporin</fullName>
    </recommendedName>
</protein>
<dbReference type="InterPro" id="IPR023271">
    <property type="entry name" value="Aquaporin-like"/>
</dbReference>